<keyword evidence="2 11" id="KW-0813">Transport</keyword>
<dbReference type="EMBL" id="JBBHLI010000001">
    <property type="protein sequence ID" value="MEK9499870.1"/>
    <property type="molecule type" value="Genomic_DNA"/>
</dbReference>
<evidence type="ECO:0000313" key="16">
    <source>
        <dbReference type="Proteomes" id="UP001484239"/>
    </source>
</evidence>
<dbReference type="Pfam" id="PF21162">
    <property type="entry name" value="ETFQO_UQ-bd"/>
    <property type="match status" value="1"/>
</dbReference>
<dbReference type="Gene3D" id="3.50.50.60">
    <property type="entry name" value="FAD/NAD(P)-binding domain"/>
    <property type="match status" value="1"/>
</dbReference>
<keyword evidence="4 11" id="KW-0479">Metal-binding</keyword>
<evidence type="ECO:0000256" key="7">
    <source>
        <dbReference type="ARBA" id="ARBA00023002"/>
    </source>
</evidence>
<dbReference type="Gene3D" id="3.30.70.20">
    <property type="match status" value="1"/>
</dbReference>
<proteinExistence type="predicted"/>
<evidence type="ECO:0000256" key="9">
    <source>
        <dbReference type="ARBA" id="ARBA00023014"/>
    </source>
</evidence>
<keyword evidence="9 11" id="KW-0411">Iron-sulfur</keyword>
<sequence length="558" mass="60146">MAQDALKGTIRPLDHQPSLPLDRLILDETPDEESIPMDVVFVGGGPAGLAGALELARLVREDNEAGGGLGDLEIGVLEKAGALGEHSLSGAVVNPRAMQELFPDVAVDDLPFRRPVTKEAVYFLREGSSIKLPTPPTMQNHGNYVASLSEIVRWMGEKAEEAGINVFPGFPVDSLLVDGRTVQGVRTTPSGLDRDGQPSGPDAMPAMDLTARVTVLAEGTRGTLSQAWYEWEGVTSANPQIFALGVKELWETKKPLDRIIHTLGWPLPGDAFGGSWMYPLEDNLVSLGLVVGLDYHDARLDVHELLQRMKLHPLFRPYLEGGEMVEWGAKTIPEGGWHSLPERRHGNGICVVGDSAGYVDVPSLKGVHYAMHSGMLAARAIFKALKADDVSAEGLKSYTESVDSSYIATDMKKTRNMRLAFKKGFIGGGMRAGLMTLTGGAFPGGKIDVEEDAAEPKVLAGETPFTPDGKLTFSKVDAVFKSGNQTRDDIPSHLVIGEDISAEVAEMYEHLCPAGVYERDGDKLVVNAPNCVDCKATDVIGPRWTPREGGSGPAYRRM</sequence>
<evidence type="ECO:0000256" key="4">
    <source>
        <dbReference type="ARBA" id="ARBA00022723"/>
    </source>
</evidence>
<keyword evidence="7 11" id="KW-0560">Oxidoreductase</keyword>
<reference evidence="15 16" key="1">
    <citation type="submission" date="2024-02" db="EMBL/GenBank/DDBJ databases">
        <title>A novel Gemmatimonadota bacterium.</title>
        <authorList>
            <person name="Du Z.-J."/>
            <person name="Ye Y.-Q."/>
        </authorList>
    </citation>
    <scope>NUCLEOTIDE SEQUENCE [LARGE SCALE GENOMIC DNA]</scope>
    <source>
        <strain evidence="15 16">DH-20</strain>
    </source>
</reference>
<dbReference type="SUPFAM" id="SSF51905">
    <property type="entry name" value="FAD/NAD(P)-binding domain"/>
    <property type="match status" value="1"/>
</dbReference>
<dbReference type="Pfam" id="PF05187">
    <property type="entry name" value="Fer4_ETF_QO"/>
    <property type="match status" value="1"/>
</dbReference>
<name>A0ABU9E7C8_9BACT</name>
<dbReference type="Gene3D" id="3.30.9.90">
    <property type="match status" value="1"/>
</dbReference>
<evidence type="ECO:0000313" key="15">
    <source>
        <dbReference type="EMBL" id="MEK9499870.1"/>
    </source>
</evidence>
<keyword evidence="16" id="KW-1185">Reference proteome</keyword>
<dbReference type="PANTHER" id="PTHR10617:SF107">
    <property type="entry name" value="ELECTRON TRANSFER FLAVOPROTEIN-UBIQUINONE OXIDOREDUCTASE, MITOCHONDRIAL"/>
    <property type="match status" value="1"/>
</dbReference>
<dbReference type="Proteomes" id="UP001484239">
    <property type="component" value="Unassembled WGS sequence"/>
</dbReference>
<evidence type="ECO:0000256" key="6">
    <source>
        <dbReference type="ARBA" id="ARBA00022982"/>
    </source>
</evidence>
<evidence type="ECO:0000256" key="3">
    <source>
        <dbReference type="ARBA" id="ARBA00022630"/>
    </source>
</evidence>
<dbReference type="SUPFAM" id="SSF54373">
    <property type="entry name" value="FAD-linked reductases, C-terminal domain"/>
    <property type="match status" value="1"/>
</dbReference>
<evidence type="ECO:0000256" key="1">
    <source>
        <dbReference type="ARBA" id="ARBA00001974"/>
    </source>
</evidence>
<evidence type="ECO:0000256" key="8">
    <source>
        <dbReference type="ARBA" id="ARBA00023004"/>
    </source>
</evidence>
<evidence type="ECO:0000256" key="10">
    <source>
        <dbReference type="ARBA" id="ARBA00023075"/>
    </source>
</evidence>
<protein>
    <recommendedName>
        <fullName evidence="11">Electron transfer flavoprotein-ubiquinone oxidoreductase</fullName>
        <shortName evidence="11">ETF-QO</shortName>
        <ecNumber evidence="11">1.5.5.1</ecNumber>
    </recommendedName>
</protein>
<evidence type="ECO:0000256" key="5">
    <source>
        <dbReference type="ARBA" id="ARBA00022827"/>
    </source>
</evidence>
<feature type="region of interest" description="Disordered" evidence="12">
    <location>
        <begin position="186"/>
        <end position="205"/>
    </location>
</feature>
<comment type="function">
    <text evidence="11">Accepts electrons from ETF and reduces ubiquinone.</text>
</comment>
<comment type="catalytic activity">
    <reaction evidence="11">
        <text>a ubiquinone + reduced [electron-transfer flavoprotein] = a ubiquinol + oxidized [electron-transfer flavoprotein] + H(+)</text>
        <dbReference type="Rhea" id="RHEA:24052"/>
        <dbReference type="Rhea" id="RHEA-COMP:9565"/>
        <dbReference type="Rhea" id="RHEA-COMP:9566"/>
        <dbReference type="Rhea" id="RHEA-COMP:10685"/>
        <dbReference type="Rhea" id="RHEA-COMP:10686"/>
        <dbReference type="ChEBI" id="CHEBI:15378"/>
        <dbReference type="ChEBI" id="CHEBI:16389"/>
        <dbReference type="ChEBI" id="CHEBI:17976"/>
        <dbReference type="ChEBI" id="CHEBI:57692"/>
        <dbReference type="ChEBI" id="CHEBI:58307"/>
        <dbReference type="EC" id="1.5.5.1"/>
    </reaction>
</comment>
<dbReference type="InterPro" id="IPR007859">
    <property type="entry name" value="ETF-QO/FixX_C"/>
</dbReference>
<feature type="domain" description="ETF-QO/FixC ubiquinone-binding" evidence="14">
    <location>
        <begin position="242"/>
        <end position="332"/>
    </location>
</feature>
<dbReference type="InterPro" id="IPR040156">
    <property type="entry name" value="ETF-QO"/>
</dbReference>
<dbReference type="PANTHER" id="PTHR10617">
    <property type="entry name" value="ELECTRON TRANSFER FLAVOPROTEIN-UBIQUINONE OXIDOREDUCTASE"/>
    <property type="match status" value="1"/>
</dbReference>
<evidence type="ECO:0000256" key="12">
    <source>
        <dbReference type="SAM" id="MobiDB-lite"/>
    </source>
</evidence>
<evidence type="ECO:0000256" key="11">
    <source>
        <dbReference type="RuleBase" id="RU366068"/>
    </source>
</evidence>
<dbReference type="SUPFAM" id="SSF54862">
    <property type="entry name" value="4Fe-4S ferredoxins"/>
    <property type="match status" value="1"/>
</dbReference>
<dbReference type="RefSeq" id="WP_405282820.1">
    <property type="nucleotide sequence ID" value="NZ_CP144380.1"/>
</dbReference>
<comment type="cofactor">
    <cofactor evidence="1 11">
        <name>FAD</name>
        <dbReference type="ChEBI" id="CHEBI:57692"/>
    </cofactor>
</comment>
<keyword evidence="10 11" id="KW-0830">Ubiquinone</keyword>
<organism evidence="15 16">
    <name type="scientific">Gaopeijia maritima</name>
    <dbReference type="NCBI Taxonomy" id="3119007"/>
    <lineage>
        <taxon>Bacteria</taxon>
        <taxon>Pseudomonadati</taxon>
        <taxon>Gemmatimonadota</taxon>
        <taxon>Longimicrobiia</taxon>
        <taxon>Gaopeijiales</taxon>
        <taxon>Gaopeijiaceae</taxon>
        <taxon>Gaopeijia</taxon>
    </lineage>
</organism>
<evidence type="ECO:0000256" key="2">
    <source>
        <dbReference type="ARBA" id="ARBA00022448"/>
    </source>
</evidence>
<dbReference type="InterPro" id="IPR036188">
    <property type="entry name" value="FAD/NAD-bd_sf"/>
</dbReference>
<dbReference type="InterPro" id="IPR049398">
    <property type="entry name" value="ETF-QO/FixC_UQ-bd"/>
</dbReference>
<gene>
    <name evidence="15" type="ORF">WI372_02595</name>
</gene>
<comment type="caution">
    <text evidence="15">The sequence shown here is derived from an EMBL/GenBank/DDBJ whole genome shotgun (WGS) entry which is preliminary data.</text>
</comment>
<accession>A0ABU9E7C8</accession>
<dbReference type="EC" id="1.5.5.1" evidence="11"/>
<keyword evidence="5 11" id="KW-0274">FAD</keyword>
<evidence type="ECO:0000259" key="13">
    <source>
        <dbReference type="Pfam" id="PF05187"/>
    </source>
</evidence>
<keyword evidence="6 11" id="KW-0249">Electron transport</keyword>
<keyword evidence="3 11" id="KW-0285">Flavoprotein</keyword>
<evidence type="ECO:0000259" key="14">
    <source>
        <dbReference type="Pfam" id="PF21162"/>
    </source>
</evidence>
<comment type="cofactor">
    <cofactor evidence="11">
        <name>[4Fe-4S] cluster</name>
        <dbReference type="ChEBI" id="CHEBI:49883"/>
    </cofactor>
    <text evidence="11">Binds 1 [4Fe-4S] cluster.</text>
</comment>
<keyword evidence="8 11" id="KW-0408">Iron</keyword>
<feature type="domain" description="ETF-QO/FixX C-terminal" evidence="13">
    <location>
        <begin position="469"/>
        <end position="555"/>
    </location>
</feature>